<evidence type="ECO:0000313" key="2">
    <source>
        <dbReference type="EMBL" id="GFS20768.1"/>
    </source>
</evidence>
<dbReference type="EMBL" id="BMAT01013820">
    <property type="protein sequence ID" value="GFS20768.1"/>
    <property type="molecule type" value="Genomic_DNA"/>
</dbReference>
<sequence>ASDQTKLYCEEGTPTCFSRVSSLSSLHSSEARENAETHVMKHLGAGNDKADLPCIVESDMQEAMLDPSRDKKREVYPGASVEAESGLGAAASAAAGKAGNGPGSNLRRVAEPGQRSDREAKTVTFDENHQVKLTVK</sequence>
<feature type="non-terminal residue" evidence="2">
    <location>
        <position position="1"/>
    </location>
</feature>
<dbReference type="Pfam" id="PF05923">
    <property type="entry name" value="APC_r"/>
    <property type="match status" value="1"/>
</dbReference>
<proteinExistence type="predicted"/>
<comment type="caution">
    <text evidence="2">The sequence shown here is derived from an EMBL/GenBank/DDBJ whole genome shotgun (WGS) entry which is preliminary data.</text>
</comment>
<evidence type="ECO:0000256" key="1">
    <source>
        <dbReference type="SAM" id="MobiDB-lite"/>
    </source>
</evidence>
<dbReference type="AlphaFoldDB" id="A0AAV4JGC7"/>
<evidence type="ECO:0000313" key="3">
    <source>
        <dbReference type="Proteomes" id="UP000762676"/>
    </source>
</evidence>
<feature type="region of interest" description="Disordered" evidence="1">
    <location>
        <begin position="89"/>
        <end position="136"/>
    </location>
</feature>
<name>A0AAV4JGC7_9GAST</name>
<keyword evidence="3" id="KW-1185">Reference proteome</keyword>
<reference evidence="2 3" key="1">
    <citation type="journal article" date="2021" name="Elife">
        <title>Chloroplast acquisition without the gene transfer in kleptoplastic sea slugs, Plakobranchus ocellatus.</title>
        <authorList>
            <person name="Maeda T."/>
            <person name="Takahashi S."/>
            <person name="Yoshida T."/>
            <person name="Shimamura S."/>
            <person name="Takaki Y."/>
            <person name="Nagai Y."/>
            <person name="Toyoda A."/>
            <person name="Suzuki Y."/>
            <person name="Arimoto A."/>
            <person name="Ishii H."/>
            <person name="Satoh N."/>
            <person name="Nishiyama T."/>
            <person name="Hasebe M."/>
            <person name="Maruyama T."/>
            <person name="Minagawa J."/>
            <person name="Obokata J."/>
            <person name="Shigenobu S."/>
        </authorList>
    </citation>
    <scope>NUCLEOTIDE SEQUENCE [LARGE SCALE GENOMIC DNA]</scope>
</reference>
<protein>
    <submittedName>
        <fullName evidence="2">Adenomatous polyposis coli</fullName>
    </submittedName>
</protein>
<dbReference type="InterPro" id="IPR009223">
    <property type="entry name" value="APC_rpt"/>
</dbReference>
<gene>
    <name evidence="2" type="ORF">ElyMa_006907100</name>
</gene>
<feature type="compositionally biased region" description="Basic and acidic residues" evidence="1">
    <location>
        <begin position="108"/>
        <end position="130"/>
    </location>
</feature>
<accession>A0AAV4JGC7</accession>
<dbReference type="Proteomes" id="UP000762676">
    <property type="component" value="Unassembled WGS sequence"/>
</dbReference>
<organism evidence="2 3">
    <name type="scientific">Elysia marginata</name>
    <dbReference type="NCBI Taxonomy" id="1093978"/>
    <lineage>
        <taxon>Eukaryota</taxon>
        <taxon>Metazoa</taxon>
        <taxon>Spiralia</taxon>
        <taxon>Lophotrochozoa</taxon>
        <taxon>Mollusca</taxon>
        <taxon>Gastropoda</taxon>
        <taxon>Heterobranchia</taxon>
        <taxon>Euthyneura</taxon>
        <taxon>Panpulmonata</taxon>
        <taxon>Sacoglossa</taxon>
        <taxon>Placobranchoidea</taxon>
        <taxon>Plakobranchidae</taxon>
        <taxon>Elysia</taxon>
    </lineage>
</organism>
<dbReference type="GO" id="GO:0016055">
    <property type="term" value="P:Wnt signaling pathway"/>
    <property type="evidence" value="ECO:0007669"/>
    <property type="project" value="InterPro"/>
</dbReference>